<dbReference type="SUPFAM" id="SSF82829">
    <property type="entry name" value="MesJ substrate recognition domain-like"/>
    <property type="match status" value="1"/>
</dbReference>
<evidence type="ECO:0000259" key="9">
    <source>
        <dbReference type="Pfam" id="PF09179"/>
    </source>
</evidence>
<evidence type="ECO:0000256" key="1">
    <source>
        <dbReference type="ARBA" id="ARBA00022490"/>
    </source>
</evidence>
<keyword evidence="1 7" id="KW-0963">Cytoplasm</keyword>
<gene>
    <name evidence="7 10" type="primary">tilS</name>
    <name evidence="10" type="ORF">IU449_14535</name>
</gene>
<accession>A0ABS0DBA5</accession>
<feature type="domain" description="tRNA(Ile)-lysidine/2-thiocytidine synthase N-terminal" evidence="8">
    <location>
        <begin position="29"/>
        <end position="200"/>
    </location>
</feature>
<dbReference type="InterPro" id="IPR015262">
    <property type="entry name" value="tRNA_Ile_lys_synt_subst-bd"/>
</dbReference>
<keyword evidence="2 7" id="KW-0436">Ligase</keyword>
<feature type="domain" description="tRNA(Ile)-lysidine synthase substrate-binding" evidence="9">
    <location>
        <begin position="250"/>
        <end position="320"/>
    </location>
</feature>
<comment type="function">
    <text evidence="7">Ligates lysine onto the cytidine present at position 34 of the AUA codon-specific tRNA(Ile) that contains the anticodon CAU, in an ATP-dependent manner. Cytidine is converted to lysidine, thus changing the amino acid specificity of the tRNA from methionine to isoleucine.</text>
</comment>
<dbReference type="PANTHER" id="PTHR43033">
    <property type="entry name" value="TRNA(ILE)-LYSIDINE SYNTHASE-RELATED"/>
    <property type="match status" value="1"/>
</dbReference>
<keyword evidence="4 7" id="KW-0547">Nucleotide-binding</keyword>
<evidence type="ECO:0000256" key="7">
    <source>
        <dbReference type="HAMAP-Rule" id="MF_01161"/>
    </source>
</evidence>
<evidence type="ECO:0000313" key="11">
    <source>
        <dbReference type="Proteomes" id="UP000707731"/>
    </source>
</evidence>
<name>A0ABS0DBA5_9NOCA</name>
<dbReference type="InterPro" id="IPR012795">
    <property type="entry name" value="tRNA_Ile_lys_synt_N"/>
</dbReference>
<dbReference type="Gene3D" id="3.40.50.620">
    <property type="entry name" value="HUPs"/>
    <property type="match status" value="1"/>
</dbReference>
<dbReference type="GO" id="GO:0032267">
    <property type="term" value="F:tRNA(Ile)-lysidine synthase activity"/>
    <property type="evidence" value="ECO:0007669"/>
    <property type="project" value="UniProtKB-EC"/>
</dbReference>
<dbReference type="PANTHER" id="PTHR43033:SF1">
    <property type="entry name" value="TRNA(ILE)-LYSIDINE SYNTHASE-RELATED"/>
    <property type="match status" value="1"/>
</dbReference>
<dbReference type="NCBIfam" id="TIGR02432">
    <property type="entry name" value="lysidine_TilS_N"/>
    <property type="match status" value="1"/>
</dbReference>
<comment type="domain">
    <text evidence="7">The N-terminal region contains the highly conserved SGGXDS motif, predicted to be a P-loop motif involved in ATP binding.</text>
</comment>
<protein>
    <recommendedName>
        <fullName evidence="7">tRNA(Ile)-lysidine synthase</fullName>
        <ecNumber evidence="7">6.3.4.19</ecNumber>
    </recommendedName>
    <alternativeName>
        <fullName evidence="7">tRNA(Ile)-2-lysyl-cytidine synthase</fullName>
    </alternativeName>
    <alternativeName>
        <fullName evidence="7">tRNA(Ile)-lysidine synthetase</fullName>
    </alternativeName>
</protein>
<feature type="binding site" evidence="7">
    <location>
        <begin position="34"/>
        <end position="39"/>
    </location>
    <ligand>
        <name>ATP</name>
        <dbReference type="ChEBI" id="CHEBI:30616"/>
    </ligand>
</feature>
<keyword evidence="3 7" id="KW-0819">tRNA processing</keyword>
<evidence type="ECO:0000256" key="3">
    <source>
        <dbReference type="ARBA" id="ARBA00022694"/>
    </source>
</evidence>
<dbReference type="SUPFAM" id="SSF52402">
    <property type="entry name" value="Adenine nucleotide alpha hydrolases-like"/>
    <property type="match status" value="1"/>
</dbReference>
<evidence type="ECO:0000256" key="4">
    <source>
        <dbReference type="ARBA" id="ARBA00022741"/>
    </source>
</evidence>
<dbReference type="InterPro" id="IPR014729">
    <property type="entry name" value="Rossmann-like_a/b/a_fold"/>
</dbReference>
<keyword evidence="11" id="KW-1185">Reference proteome</keyword>
<dbReference type="Proteomes" id="UP000707731">
    <property type="component" value="Unassembled WGS sequence"/>
</dbReference>
<comment type="caution">
    <text evidence="10">The sequence shown here is derived from an EMBL/GenBank/DDBJ whole genome shotgun (WGS) entry which is preliminary data.</text>
</comment>
<comment type="similarity">
    <text evidence="7">Belongs to the tRNA(Ile)-lysidine synthase family.</text>
</comment>
<dbReference type="InterPro" id="IPR012094">
    <property type="entry name" value="tRNA_Ile_lys_synt"/>
</dbReference>
<dbReference type="EMBL" id="JADLQN010000002">
    <property type="protein sequence ID" value="MBF6355750.1"/>
    <property type="molecule type" value="Genomic_DNA"/>
</dbReference>
<keyword evidence="5 7" id="KW-0067">ATP-binding</keyword>
<dbReference type="Pfam" id="PF09179">
    <property type="entry name" value="TilS"/>
    <property type="match status" value="1"/>
</dbReference>
<evidence type="ECO:0000259" key="8">
    <source>
        <dbReference type="Pfam" id="PF01171"/>
    </source>
</evidence>
<sequence>MPETPAALVLRHAVRSWLAEFLPADTSAVAVGLSGGPDSLALTAATVVEAGTRDLAVDALVVDHGLQAGSDQVAAEAAATARTLGVRDVRVLPVRVGTEGGPEAAARTARYAALESARAGCPVLLGHTLDDQAETVLLGLARGSGARSIQGMAPYAAPWGRPLLGVRRADTRRLCADLGLVPYDDPHNASAEFTRVRLRTEVLPLLEDVLGGGVAEALARTGAQLREDSAVLDALAAELLERASDDTGALSVEILATAPAALRRRALRTWLLAGGANALTGKHLHAVDALIVDWRGQGGVAVGGGTARARLVAARERGRLTLRRHDRSPAR</sequence>
<comment type="subcellular location">
    <subcellularLocation>
        <location evidence="7">Cytoplasm</location>
    </subcellularLocation>
</comment>
<evidence type="ECO:0000256" key="6">
    <source>
        <dbReference type="ARBA" id="ARBA00048539"/>
    </source>
</evidence>
<dbReference type="Gene3D" id="1.20.59.20">
    <property type="match status" value="1"/>
</dbReference>
<dbReference type="EC" id="6.3.4.19" evidence="7"/>
<evidence type="ECO:0000256" key="5">
    <source>
        <dbReference type="ARBA" id="ARBA00022840"/>
    </source>
</evidence>
<proteinExistence type="inferred from homology"/>
<evidence type="ECO:0000256" key="2">
    <source>
        <dbReference type="ARBA" id="ARBA00022598"/>
    </source>
</evidence>
<reference evidence="10 11" key="1">
    <citation type="submission" date="2020-10" db="EMBL/GenBank/DDBJ databases">
        <title>Identification of Nocardia species via Next-generation sequencing and recognition of intraspecies genetic diversity.</title>
        <authorList>
            <person name="Li P."/>
            <person name="Li P."/>
            <person name="Lu B."/>
        </authorList>
    </citation>
    <scope>NUCLEOTIDE SEQUENCE [LARGE SCALE GENOMIC DNA]</scope>
    <source>
        <strain evidence="10 11">BJ06-0143</strain>
    </source>
</reference>
<comment type="catalytic activity">
    <reaction evidence="6 7">
        <text>cytidine(34) in tRNA(Ile2) + L-lysine + ATP = lysidine(34) in tRNA(Ile2) + AMP + diphosphate + H(+)</text>
        <dbReference type="Rhea" id="RHEA:43744"/>
        <dbReference type="Rhea" id="RHEA-COMP:10625"/>
        <dbReference type="Rhea" id="RHEA-COMP:10670"/>
        <dbReference type="ChEBI" id="CHEBI:15378"/>
        <dbReference type="ChEBI" id="CHEBI:30616"/>
        <dbReference type="ChEBI" id="CHEBI:32551"/>
        <dbReference type="ChEBI" id="CHEBI:33019"/>
        <dbReference type="ChEBI" id="CHEBI:82748"/>
        <dbReference type="ChEBI" id="CHEBI:83665"/>
        <dbReference type="ChEBI" id="CHEBI:456215"/>
        <dbReference type="EC" id="6.3.4.19"/>
    </reaction>
</comment>
<dbReference type="Pfam" id="PF01171">
    <property type="entry name" value="ATP_bind_3"/>
    <property type="match status" value="1"/>
</dbReference>
<dbReference type="InterPro" id="IPR011063">
    <property type="entry name" value="TilS/TtcA_N"/>
</dbReference>
<evidence type="ECO:0000313" key="10">
    <source>
        <dbReference type="EMBL" id="MBF6355750.1"/>
    </source>
</evidence>
<dbReference type="HAMAP" id="MF_01161">
    <property type="entry name" value="tRNA_Ile_lys_synt"/>
    <property type="match status" value="1"/>
</dbReference>
<organism evidence="10 11">
    <name type="scientific">Nocardia higoensis</name>
    <dbReference type="NCBI Taxonomy" id="228599"/>
    <lineage>
        <taxon>Bacteria</taxon>
        <taxon>Bacillati</taxon>
        <taxon>Actinomycetota</taxon>
        <taxon>Actinomycetes</taxon>
        <taxon>Mycobacteriales</taxon>
        <taxon>Nocardiaceae</taxon>
        <taxon>Nocardia</taxon>
    </lineage>
</organism>
<dbReference type="CDD" id="cd01992">
    <property type="entry name" value="TilS_N"/>
    <property type="match status" value="1"/>
</dbReference>